<evidence type="ECO:0000256" key="2">
    <source>
        <dbReference type="ARBA" id="ARBA00022694"/>
    </source>
</evidence>
<feature type="domain" description="Pseudouridine synthase I TruA alpha/beta" evidence="8">
    <location>
        <begin position="26"/>
        <end position="122"/>
    </location>
</feature>
<evidence type="ECO:0000256" key="5">
    <source>
        <dbReference type="PIRSR" id="PIRSR001430-1"/>
    </source>
</evidence>
<dbReference type="Gene3D" id="3.30.70.580">
    <property type="entry name" value="Pseudouridine synthase I, catalytic domain, N-terminal subdomain"/>
    <property type="match status" value="1"/>
</dbReference>
<name>A0A1E2V8H6_9GAMM</name>
<dbReference type="Gene3D" id="3.30.70.660">
    <property type="entry name" value="Pseudouridine synthase I, catalytic domain, C-terminal subdomain"/>
    <property type="match status" value="1"/>
</dbReference>
<dbReference type="PANTHER" id="PTHR11142">
    <property type="entry name" value="PSEUDOURIDYLATE SYNTHASE"/>
    <property type="match status" value="1"/>
</dbReference>
<evidence type="ECO:0000259" key="8">
    <source>
        <dbReference type="Pfam" id="PF01416"/>
    </source>
</evidence>
<evidence type="ECO:0000313" key="10">
    <source>
        <dbReference type="Proteomes" id="UP000094291"/>
    </source>
</evidence>
<dbReference type="FunFam" id="3.30.70.580:FF:000001">
    <property type="entry name" value="tRNA pseudouridine synthase A"/>
    <property type="match status" value="1"/>
</dbReference>
<dbReference type="HAMAP" id="MF_00171">
    <property type="entry name" value="TruA"/>
    <property type="match status" value="1"/>
</dbReference>
<dbReference type="PIRSF" id="PIRSF001430">
    <property type="entry name" value="tRNA_psdUrid_synth"/>
    <property type="match status" value="1"/>
</dbReference>
<dbReference type="SUPFAM" id="SSF55120">
    <property type="entry name" value="Pseudouridine synthase"/>
    <property type="match status" value="1"/>
</dbReference>
<dbReference type="Pfam" id="PF01416">
    <property type="entry name" value="PseudoU_synth_1"/>
    <property type="match status" value="2"/>
</dbReference>
<dbReference type="PANTHER" id="PTHR11142:SF0">
    <property type="entry name" value="TRNA PSEUDOURIDINE SYNTHASE-LIKE 1"/>
    <property type="match status" value="1"/>
</dbReference>
<dbReference type="GO" id="GO:0003723">
    <property type="term" value="F:RNA binding"/>
    <property type="evidence" value="ECO:0007669"/>
    <property type="project" value="InterPro"/>
</dbReference>
<comment type="caution">
    <text evidence="9">The sequence shown here is derived from an EMBL/GenBank/DDBJ whole genome shotgun (WGS) entry which is preliminary data.</text>
</comment>
<keyword evidence="3 4" id="KW-0413">Isomerase</keyword>
<keyword evidence="10" id="KW-1185">Reference proteome</keyword>
<dbReference type="InterPro" id="IPR020103">
    <property type="entry name" value="PsdUridine_synth_cat_dom_sf"/>
</dbReference>
<dbReference type="InterPro" id="IPR020094">
    <property type="entry name" value="TruA/RsuA/RluB/E/F_N"/>
</dbReference>
<dbReference type="Proteomes" id="UP000094291">
    <property type="component" value="Unassembled WGS sequence"/>
</dbReference>
<feature type="binding site" evidence="4 6">
    <location>
        <position position="129"/>
    </location>
    <ligand>
        <name>substrate</name>
    </ligand>
</feature>
<evidence type="ECO:0000256" key="7">
    <source>
        <dbReference type="RuleBase" id="RU003792"/>
    </source>
</evidence>
<evidence type="ECO:0000256" key="3">
    <source>
        <dbReference type="ARBA" id="ARBA00023235"/>
    </source>
</evidence>
<dbReference type="GO" id="GO:0160147">
    <property type="term" value="F:tRNA pseudouridine(38-40) synthase activity"/>
    <property type="evidence" value="ECO:0007669"/>
    <property type="project" value="UniProtKB-EC"/>
</dbReference>
<comment type="function">
    <text evidence="4">Formation of pseudouridine at positions 38, 39 and 40 in the anticodon stem and loop of transfer RNAs.</text>
</comment>
<feature type="active site" description="Nucleophile" evidence="4 5">
    <location>
        <position position="70"/>
    </location>
</feature>
<comment type="catalytic activity">
    <reaction evidence="4 7">
        <text>uridine(38/39/40) in tRNA = pseudouridine(38/39/40) in tRNA</text>
        <dbReference type="Rhea" id="RHEA:22376"/>
        <dbReference type="Rhea" id="RHEA-COMP:10085"/>
        <dbReference type="Rhea" id="RHEA-COMP:10087"/>
        <dbReference type="ChEBI" id="CHEBI:65314"/>
        <dbReference type="ChEBI" id="CHEBI:65315"/>
        <dbReference type="EC" id="5.4.99.12"/>
    </reaction>
</comment>
<dbReference type="RefSeq" id="WP_068997726.1">
    <property type="nucleotide sequence ID" value="NZ_MDTQ01000001.1"/>
</dbReference>
<dbReference type="GO" id="GO:0031119">
    <property type="term" value="P:tRNA pseudouridine synthesis"/>
    <property type="evidence" value="ECO:0007669"/>
    <property type="project" value="UniProtKB-UniRule"/>
</dbReference>
<gene>
    <name evidence="4 9" type="primary">truA</name>
    <name evidence="9" type="ORF">BFW38_06860</name>
</gene>
<dbReference type="EC" id="5.4.99.12" evidence="4"/>
<sequence length="308" mass="34463">MMVYQDPFALLEEHHAQAGRIILGVEYNGAVFHGWQRQEAGVPSIQEHLEQALSHIAREGITVTCSGRTDTGVHATGQVVHFDTTAARPAKAWVMGANTHLPQDIRVRWAMPAQSEDFHARYTAVARRYRYIIYNHRIAPALLHDQMTHCREPLDVDRMHQAAQCLVGEHDFSAFRASGCQSSTPWREIHFVRVVRQGLMVVIDIQGNAFLHHMVRNIAGSLIAVGNGNQTEAWFSQVLASRDRTQAGVTAPANGLHFVAALYPTRFELPLPPLGPHYLALNEALDAPYPQLDPGWRRHTLSPQMEEG</sequence>
<dbReference type="InterPro" id="IPR001406">
    <property type="entry name" value="PsdUridine_synth_TruA"/>
</dbReference>
<organism evidence="9 10">
    <name type="scientific">Terasakiispira papahanaumokuakeensis</name>
    <dbReference type="NCBI Taxonomy" id="197479"/>
    <lineage>
        <taxon>Bacteria</taxon>
        <taxon>Pseudomonadati</taxon>
        <taxon>Pseudomonadota</taxon>
        <taxon>Gammaproteobacteria</taxon>
        <taxon>Oceanospirillales</taxon>
        <taxon>Terasakiispira</taxon>
    </lineage>
</organism>
<dbReference type="NCBIfam" id="TIGR00071">
    <property type="entry name" value="hisT_truA"/>
    <property type="match status" value="1"/>
</dbReference>
<reference evidence="9 10" key="1">
    <citation type="submission" date="2016-08" db="EMBL/GenBank/DDBJ databases">
        <authorList>
            <person name="Seilhamer J.J."/>
        </authorList>
    </citation>
    <scope>NUCLEOTIDE SEQUENCE [LARGE SCALE GENOMIC DNA]</scope>
    <source>
        <strain evidence="9 10">PH27A</strain>
    </source>
</reference>
<evidence type="ECO:0000256" key="4">
    <source>
        <dbReference type="HAMAP-Rule" id="MF_00171"/>
    </source>
</evidence>
<accession>A0A1E2V8H6</accession>
<dbReference type="InterPro" id="IPR020097">
    <property type="entry name" value="PsdUridine_synth_TruA_a/b_dom"/>
</dbReference>
<protein>
    <recommendedName>
        <fullName evidence="4">tRNA pseudouridine synthase A</fullName>
        <ecNumber evidence="4">5.4.99.12</ecNumber>
    </recommendedName>
    <alternativeName>
        <fullName evidence="4">tRNA pseudouridine(38-40) synthase</fullName>
    </alternativeName>
    <alternativeName>
        <fullName evidence="4">tRNA pseudouridylate synthase I</fullName>
    </alternativeName>
    <alternativeName>
        <fullName evidence="4">tRNA-uridine isomerase I</fullName>
    </alternativeName>
</protein>
<proteinExistence type="inferred from homology"/>
<evidence type="ECO:0000313" key="9">
    <source>
        <dbReference type="EMBL" id="ODC03310.1"/>
    </source>
</evidence>
<comment type="subunit">
    <text evidence="4">Homodimer.</text>
</comment>
<dbReference type="CDD" id="cd02570">
    <property type="entry name" value="PseudoU_synth_EcTruA"/>
    <property type="match status" value="1"/>
</dbReference>
<comment type="similarity">
    <text evidence="1 4 7">Belongs to the tRNA pseudouridine synthase TruA family.</text>
</comment>
<dbReference type="AlphaFoldDB" id="A0A1E2V8H6"/>
<keyword evidence="2 4" id="KW-0819">tRNA processing</keyword>
<feature type="domain" description="Pseudouridine synthase I TruA alpha/beta" evidence="8">
    <location>
        <begin position="162"/>
        <end position="264"/>
    </location>
</feature>
<evidence type="ECO:0000256" key="6">
    <source>
        <dbReference type="PIRSR" id="PIRSR001430-2"/>
    </source>
</evidence>
<dbReference type="STRING" id="197479.BFW38_06860"/>
<comment type="caution">
    <text evidence="4">Lacks conserved residue(s) required for the propagation of feature annotation.</text>
</comment>
<dbReference type="InterPro" id="IPR020095">
    <property type="entry name" value="PsdUridine_synth_TruA_C"/>
</dbReference>
<evidence type="ECO:0000256" key="1">
    <source>
        <dbReference type="ARBA" id="ARBA00009375"/>
    </source>
</evidence>
<dbReference type="EMBL" id="MDTQ01000001">
    <property type="protein sequence ID" value="ODC03310.1"/>
    <property type="molecule type" value="Genomic_DNA"/>
</dbReference>